<sequence length="41" mass="4624">LCNLQQEVLSTISPRTPSESSFEGKALWLRILLEVLPNQGR</sequence>
<protein>
    <submittedName>
        <fullName evidence="1">Transposase</fullName>
    </submittedName>
</protein>
<evidence type="ECO:0000313" key="1">
    <source>
        <dbReference type="WBParaSite" id="HDID_0000668601-mRNA-1"/>
    </source>
</evidence>
<organism evidence="1">
    <name type="scientific">Hymenolepis diminuta</name>
    <name type="common">Rat tapeworm</name>
    <dbReference type="NCBI Taxonomy" id="6216"/>
    <lineage>
        <taxon>Eukaryota</taxon>
        <taxon>Metazoa</taxon>
        <taxon>Spiralia</taxon>
        <taxon>Lophotrochozoa</taxon>
        <taxon>Platyhelminthes</taxon>
        <taxon>Cestoda</taxon>
        <taxon>Eucestoda</taxon>
        <taxon>Cyclophyllidea</taxon>
        <taxon>Hymenolepididae</taxon>
        <taxon>Hymenolepis</taxon>
    </lineage>
</organism>
<dbReference type="WBParaSite" id="HDID_0000668601-mRNA-1">
    <property type="protein sequence ID" value="HDID_0000668601-mRNA-1"/>
    <property type="gene ID" value="HDID_0000668601"/>
</dbReference>
<proteinExistence type="predicted"/>
<dbReference type="AlphaFoldDB" id="A0A0R3SP21"/>
<accession>A0A0R3SP21</accession>
<reference evidence="1" key="1">
    <citation type="submission" date="2017-02" db="UniProtKB">
        <authorList>
            <consortium name="WormBaseParasite"/>
        </authorList>
    </citation>
    <scope>IDENTIFICATION</scope>
</reference>
<name>A0A0R3SP21_HYMDI</name>